<evidence type="ECO:0000259" key="4">
    <source>
        <dbReference type="Pfam" id="PF01048"/>
    </source>
</evidence>
<name>A0A7R9M829_9ACAR</name>
<dbReference type="GO" id="GO:0017061">
    <property type="term" value="F:S-methyl-5-thioadenosine phosphorylase activity"/>
    <property type="evidence" value="ECO:0007669"/>
    <property type="project" value="InterPro"/>
</dbReference>
<reference evidence="5" key="1">
    <citation type="submission" date="2020-11" db="EMBL/GenBank/DDBJ databases">
        <authorList>
            <person name="Tran Van P."/>
        </authorList>
    </citation>
    <scope>NUCLEOTIDE SEQUENCE</scope>
</reference>
<keyword evidence="1" id="KW-0328">Glycosyltransferase</keyword>
<accession>A0A7R9M829</accession>
<dbReference type="EMBL" id="CAJPVJ010009342">
    <property type="protein sequence ID" value="CAG2172529.1"/>
    <property type="molecule type" value="Genomic_DNA"/>
</dbReference>
<dbReference type="Pfam" id="PF01048">
    <property type="entry name" value="PNP_UDP_1"/>
    <property type="match status" value="1"/>
</dbReference>
<evidence type="ECO:0000256" key="1">
    <source>
        <dbReference type="ARBA" id="ARBA00022676"/>
    </source>
</evidence>
<sequence length="94" mass="10173">MSEFKLKIGIIGGTGLDRDSSIIKDLRLVSVDTTPYGSPSDDQVICGTIEGVDVMIMGRHGSKHDINPSDVNYRANLWTLRQLGATHVLVTTAC</sequence>
<dbReference type="OrthoDB" id="431409at2759"/>
<evidence type="ECO:0000313" key="6">
    <source>
        <dbReference type="Proteomes" id="UP000728032"/>
    </source>
</evidence>
<evidence type="ECO:0000313" key="5">
    <source>
        <dbReference type="EMBL" id="CAD7655342.1"/>
    </source>
</evidence>
<dbReference type="InterPro" id="IPR035994">
    <property type="entry name" value="Nucleoside_phosphorylase_sf"/>
</dbReference>
<dbReference type="GO" id="GO:0005829">
    <property type="term" value="C:cytosol"/>
    <property type="evidence" value="ECO:0007669"/>
    <property type="project" value="TreeGrafter"/>
</dbReference>
<evidence type="ECO:0000256" key="2">
    <source>
        <dbReference type="ARBA" id="ARBA00022679"/>
    </source>
</evidence>
<dbReference type="Proteomes" id="UP000728032">
    <property type="component" value="Unassembled WGS sequence"/>
</dbReference>
<feature type="non-terminal residue" evidence="5">
    <location>
        <position position="94"/>
    </location>
</feature>
<proteinExistence type="predicted"/>
<dbReference type="GO" id="GO:0019509">
    <property type="term" value="P:L-methionine salvage from methylthioadenosine"/>
    <property type="evidence" value="ECO:0007669"/>
    <property type="project" value="TreeGrafter"/>
</dbReference>
<dbReference type="Gene3D" id="3.40.50.1580">
    <property type="entry name" value="Nucleoside phosphorylase domain"/>
    <property type="match status" value="1"/>
</dbReference>
<dbReference type="SUPFAM" id="SSF53167">
    <property type="entry name" value="Purine and uridine phosphorylases"/>
    <property type="match status" value="1"/>
</dbReference>
<keyword evidence="3" id="KW-0660">Purine salvage</keyword>
<dbReference type="PANTHER" id="PTHR42679:SF2">
    <property type="entry name" value="S-METHYL-5'-THIOADENOSINE PHOSPHORYLASE"/>
    <property type="match status" value="1"/>
</dbReference>
<dbReference type="AlphaFoldDB" id="A0A7R9M829"/>
<protein>
    <recommendedName>
        <fullName evidence="4">Nucleoside phosphorylase domain-containing protein</fullName>
    </recommendedName>
</protein>
<dbReference type="InterPro" id="IPR000845">
    <property type="entry name" value="Nucleoside_phosphorylase_d"/>
</dbReference>
<dbReference type="GO" id="GO:0006166">
    <property type="term" value="P:purine ribonucleoside salvage"/>
    <property type="evidence" value="ECO:0007669"/>
    <property type="project" value="UniProtKB-KW"/>
</dbReference>
<dbReference type="EMBL" id="OC924167">
    <property type="protein sequence ID" value="CAD7655342.1"/>
    <property type="molecule type" value="Genomic_DNA"/>
</dbReference>
<feature type="domain" description="Nucleoside phosphorylase" evidence="4">
    <location>
        <begin position="7"/>
        <end position="94"/>
    </location>
</feature>
<organism evidence="5">
    <name type="scientific">Oppiella nova</name>
    <dbReference type="NCBI Taxonomy" id="334625"/>
    <lineage>
        <taxon>Eukaryota</taxon>
        <taxon>Metazoa</taxon>
        <taxon>Ecdysozoa</taxon>
        <taxon>Arthropoda</taxon>
        <taxon>Chelicerata</taxon>
        <taxon>Arachnida</taxon>
        <taxon>Acari</taxon>
        <taxon>Acariformes</taxon>
        <taxon>Sarcoptiformes</taxon>
        <taxon>Oribatida</taxon>
        <taxon>Brachypylina</taxon>
        <taxon>Oppioidea</taxon>
        <taxon>Oppiidae</taxon>
        <taxon>Oppiella</taxon>
    </lineage>
</organism>
<evidence type="ECO:0000256" key="3">
    <source>
        <dbReference type="ARBA" id="ARBA00022726"/>
    </source>
</evidence>
<keyword evidence="6" id="KW-1185">Reference proteome</keyword>
<keyword evidence="2" id="KW-0808">Transferase</keyword>
<gene>
    <name evidence="5" type="ORF">ONB1V03_LOCUS11985</name>
</gene>
<dbReference type="PANTHER" id="PTHR42679">
    <property type="entry name" value="S-METHYL-5'-THIOADENOSINE PHOSPHORYLASE"/>
    <property type="match status" value="1"/>
</dbReference>
<dbReference type="InterPro" id="IPR010044">
    <property type="entry name" value="MTAP"/>
</dbReference>